<name>A0A8K0G160_IGNLU</name>
<keyword evidence="2" id="KW-0645">Protease</keyword>
<keyword evidence="5" id="KW-0325">Glycoprotein</keyword>
<dbReference type="SUPFAM" id="SSF53474">
    <property type="entry name" value="alpha/beta-Hydrolases"/>
    <property type="match status" value="1"/>
</dbReference>
<keyword evidence="4" id="KW-0378">Hydrolase</keyword>
<sequence>MRLHLILLTSILIIFCVKKVHVVINLIYFIKIILKQFLKGMNCDEDYDEISTEDIEEKWFEVYLDHFNIFNNRTFFLRYFVYDQFFKRGGPLLLEIGDQEAIEPDFVLSHPSLDLAEQLNGKLVLIEHRYYGQSIPFKNFNVNDLAYLSVEQALEDLALFIETYKRITPGLENSKVGVFGCSYAGSLATWLRYKFPHLVDGAWASSAPLHVTIDYSDYYEVVGHIYANVSRGCAAAIEQGYKEARQLFSTSNSLKRNRAAFEDWKCGNVTDLTANEMLHAMRSIISNQYSRPNHTIRSCEYLESKSVKTSYFKQLADFIVEISGEICSSGEAQSDYVERYQTCTEFGYSLSTSSQNQPFKDSFSAVDDLLESCANDYGEKITRDVIERSISRKNRLYGSTNLKVTKVFSIHGTHDPWYRLGLYQSNSKDTPVELVSGTSHCADSTTFENESEPPELKEKKKRGMEYMKRWLMPDSVTYVF</sequence>
<dbReference type="AlphaFoldDB" id="A0A8K0G160"/>
<evidence type="ECO:0000256" key="1">
    <source>
        <dbReference type="ARBA" id="ARBA00011079"/>
    </source>
</evidence>
<dbReference type="EMBL" id="VTPC01090662">
    <property type="protein sequence ID" value="KAF2882013.1"/>
    <property type="molecule type" value="Genomic_DNA"/>
</dbReference>
<comment type="caution">
    <text evidence="6">The sequence shown here is derived from an EMBL/GenBank/DDBJ whole genome shotgun (WGS) entry which is preliminary data.</text>
</comment>
<accession>A0A8K0G160</accession>
<keyword evidence="3" id="KW-0732">Signal</keyword>
<dbReference type="InterPro" id="IPR008758">
    <property type="entry name" value="Peptidase_S28"/>
</dbReference>
<gene>
    <name evidence="6" type="ORF">ILUMI_24161</name>
</gene>
<evidence type="ECO:0000256" key="2">
    <source>
        <dbReference type="ARBA" id="ARBA00022670"/>
    </source>
</evidence>
<dbReference type="Gene3D" id="3.40.50.1820">
    <property type="entry name" value="alpha/beta hydrolase"/>
    <property type="match status" value="1"/>
</dbReference>
<evidence type="ECO:0000313" key="7">
    <source>
        <dbReference type="Proteomes" id="UP000801492"/>
    </source>
</evidence>
<dbReference type="GO" id="GO:0070008">
    <property type="term" value="F:serine-type exopeptidase activity"/>
    <property type="evidence" value="ECO:0007669"/>
    <property type="project" value="InterPro"/>
</dbReference>
<keyword evidence="7" id="KW-1185">Reference proteome</keyword>
<proteinExistence type="inferred from homology"/>
<reference evidence="6" key="1">
    <citation type="submission" date="2019-08" db="EMBL/GenBank/DDBJ databases">
        <title>The genome of the North American firefly Photinus pyralis.</title>
        <authorList>
            <consortium name="Photinus pyralis genome working group"/>
            <person name="Fallon T.R."/>
            <person name="Sander Lower S.E."/>
            <person name="Weng J.-K."/>
        </authorList>
    </citation>
    <scope>NUCLEOTIDE SEQUENCE</scope>
    <source>
        <strain evidence="6">TRF0915ILg1</strain>
        <tissue evidence="6">Whole body</tissue>
    </source>
</reference>
<organism evidence="6 7">
    <name type="scientific">Ignelater luminosus</name>
    <name type="common">Cucubano</name>
    <name type="synonym">Pyrophorus luminosus</name>
    <dbReference type="NCBI Taxonomy" id="2038154"/>
    <lineage>
        <taxon>Eukaryota</taxon>
        <taxon>Metazoa</taxon>
        <taxon>Ecdysozoa</taxon>
        <taxon>Arthropoda</taxon>
        <taxon>Hexapoda</taxon>
        <taxon>Insecta</taxon>
        <taxon>Pterygota</taxon>
        <taxon>Neoptera</taxon>
        <taxon>Endopterygota</taxon>
        <taxon>Coleoptera</taxon>
        <taxon>Polyphaga</taxon>
        <taxon>Elateriformia</taxon>
        <taxon>Elateroidea</taxon>
        <taxon>Elateridae</taxon>
        <taxon>Agrypninae</taxon>
        <taxon>Pyrophorini</taxon>
        <taxon>Ignelater</taxon>
    </lineage>
</organism>
<dbReference type="PANTHER" id="PTHR11010:SF117">
    <property type="entry name" value="SERINE PROTEASE 16"/>
    <property type="match status" value="1"/>
</dbReference>
<protein>
    <submittedName>
        <fullName evidence="6">Uncharacterized protein</fullName>
    </submittedName>
</protein>
<dbReference type="Proteomes" id="UP000801492">
    <property type="component" value="Unassembled WGS sequence"/>
</dbReference>
<dbReference type="InterPro" id="IPR042269">
    <property type="entry name" value="Ser_carbopepase_S28_SKS"/>
</dbReference>
<dbReference type="Pfam" id="PF05577">
    <property type="entry name" value="Peptidase_S28"/>
    <property type="match status" value="2"/>
</dbReference>
<dbReference type="GO" id="GO:0008239">
    <property type="term" value="F:dipeptidyl-peptidase activity"/>
    <property type="evidence" value="ECO:0007669"/>
    <property type="project" value="TreeGrafter"/>
</dbReference>
<dbReference type="Gene3D" id="1.20.120.980">
    <property type="entry name" value="Serine carboxypeptidase S28, SKS domain"/>
    <property type="match status" value="1"/>
</dbReference>
<evidence type="ECO:0000256" key="3">
    <source>
        <dbReference type="ARBA" id="ARBA00022729"/>
    </source>
</evidence>
<dbReference type="OrthoDB" id="1735038at2759"/>
<evidence type="ECO:0000256" key="5">
    <source>
        <dbReference type="ARBA" id="ARBA00023180"/>
    </source>
</evidence>
<evidence type="ECO:0000313" key="6">
    <source>
        <dbReference type="EMBL" id="KAF2882013.1"/>
    </source>
</evidence>
<dbReference type="InterPro" id="IPR029058">
    <property type="entry name" value="AB_hydrolase_fold"/>
</dbReference>
<dbReference type="GO" id="GO:0006508">
    <property type="term" value="P:proteolysis"/>
    <property type="evidence" value="ECO:0007669"/>
    <property type="project" value="UniProtKB-KW"/>
</dbReference>
<dbReference type="PANTHER" id="PTHR11010">
    <property type="entry name" value="PROTEASE S28 PRO-X CARBOXYPEPTIDASE-RELATED"/>
    <property type="match status" value="1"/>
</dbReference>
<evidence type="ECO:0000256" key="4">
    <source>
        <dbReference type="ARBA" id="ARBA00022801"/>
    </source>
</evidence>
<comment type="similarity">
    <text evidence="1">Belongs to the peptidase S28 family.</text>
</comment>